<evidence type="ECO:0000256" key="4">
    <source>
        <dbReference type="ARBA" id="ARBA00007637"/>
    </source>
</evidence>
<evidence type="ECO:0000256" key="5">
    <source>
        <dbReference type="ARBA" id="ARBA00013189"/>
    </source>
</evidence>
<dbReference type="Pfam" id="PF01370">
    <property type="entry name" value="Epimerase"/>
    <property type="match status" value="1"/>
</dbReference>
<evidence type="ECO:0000313" key="12">
    <source>
        <dbReference type="EMBL" id="SKA29489.1"/>
    </source>
</evidence>
<dbReference type="RefSeq" id="WP_207552972.1">
    <property type="nucleotide sequence ID" value="NZ_FUXL01000012.1"/>
</dbReference>
<keyword evidence="9 10" id="KW-0119">Carbohydrate metabolism</keyword>
<evidence type="ECO:0000259" key="11">
    <source>
        <dbReference type="Pfam" id="PF01370"/>
    </source>
</evidence>
<evidence type="ECO:0000256" key="3">
    <source>
        <dbReference type="ARBA" id="ARBA00004947"/>
    </source>
</evidence>
<evidence type="ECO:0000256" key="6">
    <source>
        <dbReference type="ARBA" id="ARBA00018569"/>
    </source>
</evidence>
<dbReference type="UniPathway" id="UPA00214"/>
<keyword evidence="7 10" id="KW-0520">NAD</keyword>
<dbReference type="GO" id="GO:0003978">
    <property type="term" value="F:UDP-glucose 4-epimerase activity"/>
    <property type="evidence" value="ECO:0007669"/>
    <property type="project" value="UniProtKB-UniRule"/>
</dbReference>
<accession>A0A1T4SMN3</accession>
<dbReference type="CDD" id="cd05247">
    <property type="entry name" value="UDP_G4E_1_SDR_e"/>
    <property type="match status" value="1"/>
</dbReference>
<name>A0A1T4SMN3_9HYPH</name>
<evidence type="ECO:0000313" key="13">
    <source>
        <dbReference type="Proteomes" id="UP000190135"/>
    </source>
</evidence>
<reference evidence="12 13" key="1">
    <citation type="submission" date="2017-02" db="EMBL/GenBank/DDBJ databases">
        <authorList>
            <person name="Peterson S.W."/>
        </authorList>
    </citation>
    <scope>NUCLEOTIDE SEQUENCE [LARGE SCALE GENOMIC DNA]</scope>
    <source>
        <strain evidence="12 13">USBA 369</strain>
    </source>
</reference>
<dbReference type="NCBIfam" id="TIGR01179">
    <property type="entry name" value="galE"/>
    <property type="match status" value="1"/>
</dbReference>
<evidence type="ECO:0000256" key="1">
    <source>
        <dbReference type="ARBA" id="ARBA00000083"/>
    </source>
</evidence>
<dbReference type="Gene3D" id="3.90.25.10">
    <property type="entry name" value="UDP-galactose 4-epimerase, domain 1"/>
    <property type="match status" value="1"/>
</dbReference>
<comment type="cofactor">
    <cofactor evidence="2 10">
        <name>NAD(+)</name>
        <dbReference type="ChEBI" id="CHEBI:57540"/>
    </cofactor>
</comment>
<feature type="domain" description="NAD-dependent epimerase/dehydratase" evidence="11">
    <location>
        <begin position="5"/>
        <end position="253"/>
    </location>
</feature>
<dbReference type="InterPro" id="IPR005886">
    <property type="entry name" value="UDP_G4E"/>
</dbReference>
<dbReference type="GO" id="GO:0033499">
    <property type="term" value="P:galactose catabolic process via UDP-galactose, Leloir pathway"/>
    <property type="evidence" value="ECO:0007669"/>
    <property type="project" value="TreeGrafter"/>
</dbReference>
<proteinExistence type="inferred from homology"/>
<keyword evidence="13" id="KW-1185">Reference proteome</keyword>
<comment type="catalytic activity">
    <reaction evidence="1 10">
        <text>UDP-alpha-D-glucose = UDP-alpha-D-galactose</text>
        <dbReference type="Rhea" id="RHEA:22168"/>
        <dbReference type="ChEBI" id="CHEBI:58885"/>
        <dbReference type="ChEBI" id="CHEBI:66914"/>
        <dbReference type="EC" id="5.1.3.2"/>
    </reaction>
</comment>
<dbReference type="Gene3D" id="3.40.50.720">
    <property type="entry name" value="NAD(P)-binding Rossmann-like Domain"/>
    <property type="match status" value="1"/>
</dbReference>
<comment type="similarity">
    <text evidence="4 10">Belongs to the NAD(P)-dependent epimerase/dehydratase family.</text>
</comment>
<evidence type="ECO:0000256" key="10">
    <source>
        <dbReference type="RuleBase" id="RU366046"/>
    </source>
</evidence>
<dbReference type="PANTHER" id="PTHR43725:SF53">
    <property type="entry name" value="UDP-ARABINOSE 4-EPIMERASE 1"/>
    <property type="match status" value="1"/>
</dbReference>
<evidence type="ECO:0000256" key="7">
    <source>
        <dbReference type="ARBA" id="ARBA00023027"/>
    </source>
</evidence>
<evidence type="ECO:0000256" key="9">
    <source>
        <dbReference type="ARBA" id="ARBA00023277"/>
    </source>
</evidence>
<dbReference type="EMBL" id="FUXL01000012">
    <property type="protein sequence ID" value="SKA29489.1"/>
    <property type="molecule type" value="Genomic_DNA"/>
</dbReference>
<dbReference type="AlphaFoldDB" id="A0A1T4SMN3"/>
<sequence>MSESVLVCGGAGYIGSHMTRLLAEEGFDVTVFDNLSSGHREAVRGARLVVGDVNDRAALDDLFRSKRFTAVFHFAALISVSDSVSDPASYYRNNVVGTLNLLDAMRAAGVERFVFSSTAATYGNPEYTPIDEDHPHRPLNSYGRTKKMVEEVLADYAVAYGLKSVCFRYFNAAGAHPDGTMGEAHDPETHLVPNVLRAIAGEIPALQIFGRDYPTPDGTCVRDYIHILDLCSAHLAALGWMGREGGASIFNLGNGAGFSILEVMAAAEKVTGRPVPHSFAPRRAGDAAVLVADSSKARQALGWTPRFADLSTIVETAWRWQTNRAY</sequence>
<dbReference type="EC" id="5.1.3.2" evidence="5 10"/>
<keyword evidence="8 10" id="KW-0413">Isomerase</keyword>
<gene>
    <name evidence="12" type="ORF">SAMN05428963_11229</name>
</gene>
<evidence type="ECO:0000256" key="8">
    <source>
        <dbReference type="ARBA" id="ARBA00023235"/>
    </source>
</evidence>
<dbReference type="SUPFAM" id="SSF51735">
    <property type="entry name" value="NAD(P)-binding Rossmann-fold domains"/>
    <property type="match status" value="1"/>
</dbReference>
<comment type="subunit">
    <text evidence="10">Homodimer.</text>
</comment>
<organism evidence="12 13">
    <name type="scientific">Consotaella salsifontis</name>
    <dbReference type="NCBI Taxonomy" id="1365950"/>
    <lineage>
        <taxon>Bacteria</taxon>
        <taxon>Pseudomonadati</taxon>
        <taxon>Pseudomonadota</taxon>
        <taxon>Alphaproteobacteria</taxon>
        <taxon>Hyphomicrobiales</taxon>
        <taxon>Aurantimonadaceae</taxon>
        <taxon>Consotaella</taxon>
    </lineage>
</organism>
<evidence type="ECO:0000256" key="2">
    <source>
        <dbReference type="ARBA" id="ARBA00001911"/>
    </source>
</evidence>
<dbReference type="STRING" id="1365950.SAMN05428963_11229"/>
<dbReference type="PANTHER" id="PTHR43725">
    <property type="entry name" value="UDP-GLUCOSE 4-EPIMERASE"/>
    <property type="match status" value="1"/>
</dbReference>
<dbReference type="InterPro" id="IPR001509">
    <property type="entry name" value="Epimerase_deHydtase"/>
</dbReference>
<dbReference type="Proteomes" id="UP000190135">
    <property type="component" value="Unassembled WGS sequence"/>
</dbReference>
<dbReference type="InterPro" id="IPR036291">
    <property type="entry name" value="NAD(P)-bd_dom_sf"/>
</dbReference>
<protein>
    <recommendedName>
        <fullName evidence="6 10">UDP-glucose 4-epimerase</fullName>
        <ecNumber evidence="5 10">5.1.3.2</ecNumber>
    </recommendedName>
</protein>
<comment type="pathway">
    <text evidence="3 10">Carbohydrate metabolism; galactose metabolism.</text>
</comment>